<comment type="function">
    <text evidence="2">This protein is a component of the acetyl coenzyme A carboxylase complex; first, biotin carboxylase catalyzes the carboxylation of the carrier protein and then the transcarboxylase transfers the carboxyl group to form malonyl-CoA.</text>
</comment>
<sequence length="992" mass="111392">MASNVDHYRNNPLIHRDRRLGSSPSAWVRSFACEDLKPLIVCRGPIRKEAMDVFAEMGITHVGILLSEKDSIVYANALAPELRQLANHDRVHRVPDYTGATKEERVERMNQIVQIALDNGYDSIFAGYGFMAEDEEFVATVERAGLKFIGPNSTTQARAGKKDEAKRTALEVKVSVTPGVNDVAARTLLAKHRTRKQLLALVEAEGLACDAKVLADEKVELPVLAEHVLQASYARGLDLFTIDELGAQVQVEVAEMFRKYPRSRVRLKAIGGGGGKGQRILGASLLTAKAADEKAVAAAAAEAPAMVREVLSEVKATGVGDNKNVLIELNIEQTRHNEIQLLGNGEWCVSLGGRDCSLQMHEQKLLEVSVTQEALAATIARAANNGKTARAKALAVDLEILKRMEDDAARFGQAVGLDSASTFECIVDRDRYYFMEVNTRIQVEHRVSELCYSLEFANPDDPSDTFVVESLVEAMALLARHKKRLPKPRRIPRFGAAVEARLNATDASLSPHAGGVIRYWSKPIEGEIRDDQGISMPNPDTRMFMRYKVAGAYDSNIALLLTKGDRRLESYKHMARVLARMELRGTTLATNMEFHYGLVNWFLGQSVNAKPTTRFVVPYLTLVGMLKDEANKLDTAYAFAEMKKHYAKLMATENPGDAAAQKAMTDVLDRKVTLLTRVIDRFLDDPHLFAGWLSMNRRHYRIENGKLLWIRNPLGVLNDAYAYLNMAFHPRRPASQVMWEHDHELLTKSLRFYVALRERFGLKREEYYKLNEILQKEEPQDGFDAETWTRIRSAHLGYEAGNELLGLLFMVAESVRFFDFKVEDDLEVTIPEHLHDPELQARMKKVLCPPPATKADELVAPFGGMFYRQEAPGRPPFVEEGQHFEKGQPLYIIEVMKMFNTVRAPFSGTIEKVLMQGADGTVVQKGQPLFKITPDEKFVPVDPKAVERERRTRTQKHLEGVLMTFAEKFTTVEPVRFEEPEEEVAWAGVEAV</sequence>
<dbReference type="PANTHER" id="PTHR48095">
    <property type="entry name" value="PYRUVATE CARBOXYLASE SUBUNIT A"/>
    <property type="match status" value="1"/>
</dbReference>
<feature type="domain" description="ATP-grasp" evidence="14">
    <location>
        <begin position="231"/>
        <end position="476"/>
    </location>
</feature>
<keyword evidence="17" id="KW-1185">Reference proteome</keyword>
<evidence type="ECO:0000256" key="7">
    <source>
        <dbReference type="ARBA" id="ARBA00022832"/>
    </source>
</evidence>
<keyword evidence="11" id="KW-0092">Biotin</keyword>
<gene>
    <name evidence="16" type="ordered locus">A2cp1_0492</name>
</gene>
<dbReference type="AlphaFoldDB" id="B8JB38"/>
<dbReference type="InterPro" id="IPR011764">
    <property type="entry name" value="Biotin_carboxylation_dom"/>
</dbReference>
<dbReference type="CDD" id="cd06850">
    <property type="entry name" value="biotinyl_domain"/>
    <property type="match status" value="1"/>
</dbReference>
<evidence type="ECO:0000313" key="17">
    <source>
        <dbReference type="Proteomes" id="UP000007089"/>
    </source>
</evidence>
<evidence type="ECO:0000256" key="9">
    <source>
        <dbReference type="ARBA" id="ARBA00023098"/>
    </source>
</evidence>
<dbReference type="HOGENOM" id="CLU_306483_0_0_7"/>
<dbReference type="KEGG" id="acp:A2cp1_0492"/>
<name>B8JB38_ANAD2</name>
<evidence type="ECO:0000259" key="14">
    <source>
        <dbReference type="PROSITE" id="PS50975"/>
    </source>
</evidence>
<dbReference type="GO" id="GO:0009317">
    <property type="term" value="C:acetyl-CoA carboxylase complex"/>
    <property type="evidence" value="ECO:0007669"/>
    <property type="project" value="InterPro"/>
</dbReference>
<evidence type="ECO:0000256" key="4">
    <source>
        <dbReference type="ARBA" id="ARBA00022516"/>
    </source>
</evidence>
<dbReference type="EMBL" id="CP001359">
    <property type="protein sequence ID" value="ACL63849.1"/>
    <property type="molecule type" value="Genomic_DNA"/>
</dbReference>
<evidence type="ECO:0000256" key="5">
    <source>
        <dbReference type="ARBA" id="ARBA00022598"/>
    </source>
</evidence>
<evidence type="ECO:0000259" key="15">
    <source>
        <dbReference type="PROSITE" id="PS50979"/>
    </source>
</evidence>
<dbReference type="Gene3D" id="3.30.470.20">
    <property type="entry name" value="ATP-grasp fold, B domain"/>
    <property type="match status" value="1"/>
</dbReference>
<evidence type="ECO:0000259" key="13">
    <source>
        <dbReference type="PROSITE" id="PS50968"/>
    </source>
</evidence>
<dbReference type="GO" id="GO:0005524">
    <property type="term" value="F:ATP binding"/>
    <property type="evidence" value="ECO:0007669"/>
    <property type="project" value="UniProtKB-UniRule"/>
</dbReference>
<dbReference type="InterPro" id="IPR016185">
    <property type="entry name" value="PreATP-grasp_dom_sf"/>
</dbReference>
<dbReference type="InterPro" id="IPR000089">
    <property type="entry name" value="Biotin_lipoyl"/>
</dbReference>
<evidence type="ECO:0000256" key="12">
    <source>
        <dbReference type="PROSITE-ProRule" id="PRU00409"/>
    </source>
</evidence>
<dbReference type="SMART" id="SM00878">
    <property type="entry name" value="Biotin_carb_C"/>
    <property type="match status" value="1"/>
</dbReference>
<dbReference type="PROSITE" id="PS00188">
    <property type="entry name" value="BIOTIN"/>
    <property type="match status" value="1"/>
</dbReference>
<dbReference type="Proteomes" id="UP000007089">
    <property type="component" value="Chromosome"/>
</dbReference>
<dbReference type="Gene3D" id="3.40.50.20">
    <property type="match status" value="1"/>
</dbReference>
<dbReference type="PROSITE" id="PS00867">
    <property type="entry name" value="CPSASE_2"/>
    <property type="match status" value="1"/>
</dbReference>
<dbReference type="PROSITE" id="PS50975">
    <property type="entry name" value="ATP_GRASP"/>
    <property type="match status" value="1"/>
</dbReference>
<dbReference type="PROSITE" id="PS50979">
    <property type="entry name" value="BC"/>
    <property type="match status" value="1"/>
</dbReference>
<dbReference type="GO" id="GO:0046872">
    <property type="term" value="F:metal ion binding"/>
    <property type="evidence" value="ECO:0007669"/>
    <property type="project" value="InterPro"/>
</dbReference>
<evidence type="ECO:0000256" key="2">
    <source>
        <dbReference type="ARBA" id="ARBA00003761"/>
    </source>
</evidence>
<reference evidence="16" key="1">
    <citation type="submission" date="2009-01" db="EMBL/GenBank/DDBJ databases">
        <title>Complete sequence of Anaeromyxobacter dehalogenans 2CP-1.</title>
        <authorList>
            <consortium name="US DOE Joint Genome Institute"/>
            <person name="Lucas S."/>
            <person name="Copeland A."/>
            <person name="Lapidus A."/>
            <person name="Glavina del Rio T."/>
            <person name="Dalin E."/>
            <person name="Tice H."/>
            <person name="Bruce D."/>
            <person name="Goodwin L."/>
            <person name="Pitluck S."/>
            <person name="Saunders E."/>
            <person name="Brettin T."/>
            <person name="Detter J.C."/>
            <person name="Han C."/>
            <person name="Larimer F."/>
            <person name="Land M."/>
            <person name="Hauser L."/>
            <person name="Kyrpides N."/>
            <person name="Ovchinnikova G."/>
            <person name="Beliaev A.S."/>
            <person name="Richardson P."/>
        </authorList>
    </citation>
    <scope>NUCLEOTIDE SEQUENCE</scope>
    <source>
        <strain evidence="16">2CP-1</strain>
    </source>
</reference>
<evidence type="ECO:0000256" key="10">
    <source>
        <dbReference type="ARBA" id="ARBA00023160"/>
    </source>
</evidence>
<evidence type="ECO:0000256" key="6">
    <source>
        <dbReference type="ARBA" id="ARBA00022741"/>
    </source>
</evidence>
<dbReference type="SUPFAM" id="SSF51230">
    <property type="entry name" value="Single hybrid motif"/>
    <property type="match status" value="1"/>
</dbReference>
<dbReference type="PANTHER" id="PTHR48095:SF4">
    <property type="entry name" value="BIOTIN CARBOXYL CARRIER PROTEIN OF ACETYL-COA CARBOXYLASE"/>
    <property type="match status" value="1"/>
</dbReference>
<keyword evidence="7" id="KW-0276">Fatty acid metabolism</keyword>
<dbReference type="Gene3D" id="2.40.50.100">
    <property type="match status" value="1"/>
</dbReference>
<keyword evidence="6 12" id="KW-0547">Nucleotide-binding</keyword>
<keyword evidence="8 12" id="KW-0067">ATP-binding</keyword>
<dbReference type="InterPro" id="IPR051602">
    <property type="entry name" value="ACC_Biotin_Carboxylase"/>
</dbReference>
<dbReference type="InterPro" id="IPR001882">
    <property type="entry name" value="Biotin_BS"/>
</dbReference>
<keyword evidence="9" id="KW-0443">Lipid metabolism</keyword>
<dbReference type="SUPFAM" id="SSF52440">
    <property type="entry name" value="PreATP-grasp domain"/>
    <property type="match status" value="1"/>
</dbReference>
<dbReference type="RefSeq" id="WP_012631899.1">
    <property type="nucleotide sequence ID" value="NC_011891.1"/>
</dbReference>
<dbReference type="InterPro" id="IPR011761">
    <property type="entry name" value="ATP-grasp"/>
</dbReference>
<protein>
    <submittedName>
        <fullName evidence="16">Biotin/lipoyl attachment domain-containing protein</fullName>
    </submittedName>
</protein>
<keyword evidence="5" id="KW-0436">Ligase</keyword>
<dbReference type="GO" id="GO:0006633">
    <property type="term" value="P:fatty acid biosynthetic process"/>
    <property type="evidence" value="ECO:0007669"/>
    <property type="project" value="UniProtKB-UniPathway"/>
</dbReference>
<dbReference type="PRINTS" id="PR01071">
    <property type="entry name" value="ACOABIOTINCC"/>
</dbReference>
<feature type="domain" description="Biotin carboxylation" evidence="15">
    <location>
        <begin position="34"/>
        <end position="619"/>
    </location>
</feature>
<keyword evidence="4" id="KW-0444">Lipid biosynthesis</keyword>
<accession>B8JB38</accession>
<dbReference type="InterPro" id="IPR005481">
    <property type="entry name" value="BC-like_N"/>
</dbReference>
<dbReference type="InterPro" id="IPR005479">
    <property type="entry name" value="CPAse_ATP-bd"/>
</dbReference>
<dbReference type="SUPFAM" id="SSF56059">
    <property type="entry name" value="Glutathione synthetase ATP-binding domain-like"/>
    <property type="match status" value="1"/>
</dbReference>
<organism evidence="16 17">
    <name type="scientific">Anaeromyxobacter dehalogenans (strain ATCC BAA-258 / DSM 21875 / 2CP-1)</name>
    <dbReference type="NCBI Taxonomy" id="455488"/>
    <lineage>
        <taxon>Bacteria</taxon>
        <taxon>Pseudomonadati</taxon>
        <taxon>Myxococcota</taxon>
        <taxon>Myxococcia</taxon>
        <taxon>Myxococcales</taxon>
        <taxon>Cystobacterineae</taxon>
        <taxon>Anaeromyxobacteraceae</taxon>
        <taxon>Anaeromyxobacter</taxon>
    </lineage>
</organism>
<comment type="cofactor">
    <cofactor evidence="1">
        <name>biotin</name>
        <dbReference type="ChEBI" id="CHEBI:57586"/>
    </cofactor>
</comment>
<feature type="domain" description="Lipoyl-binding" evidence="13">
    <location>
        <begin position="855"/>
        <end position="933"/>
    </location>
</feature>
<comment type="pathway">
    <text evidence="3">Lipid metabolism; fatty acid biosynthesis.</text>
</comment>
<dbReference type="Pfam" id="PF02786">
    <property type="entry name" value="CPSase_L_D2"/>
    <property type="match status" value="2"/>
</dbReference>
<dbReference type="Pfam" id="PF00364">
    <property type="entry name" value="Biotin_lipoyl"/>
    <property type="match status" value="1"/>
</dbReference>
<evidence type="ECO:0000256" key="1">
    <source>
        <dbReference type="ARBA" id="ARBA00001953"/>
    </source>
</evidence>
<dbReference type="Pfam" id="PF00289">
    <property type="entry name" value="Biotin_carb_N"/>
    <property type="match status" value="1"/>
</dbReference>
<dbReference type="InterPro" id="IPR005482">
    <property type="entry name" value="Biotin_COase_C"/>
</dbReference>
<dbReference type="InterPro" id="IPR011054">
    <property type="entry name" value="Rudment_hybrid_motif"/>
</dbReference>
<evidence type="ECO:0000313" key="16">
    <source>
        <dbReference type="EMBL" id="ACL63849.1"/>
    </source>
</evidence>
<dbReference type="GO" id="GO:0003989">
    <property type="term" value="F:acetyl-CoA carboxylase activity"/>
    <property type="evidence" value="ECO:0007669"/>
    <property type="project" value="InterPro"/>
</dbReference>
<dbReference type="InterPro" id="IPR011053">
    <property type="entry name" value="Single_hybrid_motif"/>
</dbReference>
<evidence type="ECO:0000256" key="3">
    <source>
        <dbReference type="ARBA" id="ARBA00005194"/>
    </source>
</evidence>
<dbReference type="InterPro" id="IPR001249">
    <property type="entry name" value="AcCoA_biotinCC"/>
</dbReference>
<proteinExistence type="predicted"/>
<dbReference type="UniPathway" id="UPA00094"/>
<evidence type="ECO:0000256" key="11">
    <source>
        <dbReference type="ARBA" id="ARBA00023267"/>
    </source>
</evidence>
<evidence type="ECO:0000256" key="8">
    <source>
        <dbReference type="ARBA" id="ARBA00022840"/>
    </source>
</evidence>
<keyword evidence="10" id="KW-0275">Fatty acid biosynthesis</keyword>
<dbReference type="PROSITE" id="PS50968">
    <property type="entry name" value="BIOTINYL_LIPOYL"/>
    <property type="match status" value="1"/>
</dbReference>
<dbReference type="SUPFAM" id="SSF51246">
    <property type="entry name" value="Rudiment single hybrid motif"/>
    <property type="match status" value="1"/>
</dbReference>